<dbReference type="OrthoDB" id="9758307at2"/>
<dbReference type="EMBL" id="LSFI01000003">
    <property type="protein sequence ID" value="OAG28584.1"/>
    <property type="molecule type" value="Genomic_DNA"/>
</dbReference>
<dbReference type="InterPro" id="IPR046358">
    <property type="entry name" value="Flagellin_C"/>
</dbReference>
<dbReference type="STRING" id="1795632.TH606_01100"/>
<evidence type="ECO:0000259" key="6">
    <source>
        <dbReference type="Pfam" id="PF00700"/>
    </source>
</evidence>
<feature type="domain" description="Flagellin C-terminal" evidence="6">
    <location>
        <begin position="231"/>
        <end position="313"/>
    </location>
</feature>
<evidence type="ECO:0000313" key="8">
    <source>
        <dbReference type="Proteomes" id="UP000076964"/>
    </source>
</evidence>
<comment type="similarity">
    <text evidence="2">Belongs to the bacterial flagellin family.</text>
</comment>
<evidence type="ECO:0000256" key="1">
    <source>
        <dbReference type="ARBA" id="ARBA00004365"/>
    </source>
</evidence>
<dbReference type="InterPro" id="IPR001492">
    <property type="entry name" value="Flagellin"/>
</dbReference>
<organism evidence="7 8">
    <name type="scientific">Thermodesulfatator autotrophicus</name>
    <dbReference type="NCBI Taxonomy" id="1795632"/>
    <lineage>
        <taxon>Bacteria</taxon>
        <taxon>Pseudomonadati</taxon>
        <taxon>Thermodesulfobacteriota</taxon>
        <taxon>Thermodesulfobacteria</taxon>
        <taxon>Thermodesulfobacteriales</taxon>
        <taxon>Thermodesulfatatoraceae</taxon>
        <taxon>Thermodesulfatator</taxon>
    </lineage>
</organism>
<dbReference type="SUPFAM" id="SSF64518">
    <property type="entry name" value="Phase 1 flagellin"/>
    <property type="match status" value="1"/>
</dbReference>
<comment type="caution">
    <text evidence="7">The sequence shown here is derived from an EMBL/GenBank/DDBJ whole genome shotgun (WGS) entry which is preliminary data.</text>
</comment>
<evidence type="ECO:0000256" key="3">
    <source>
        <dbReference type="ARBA" id="ARBA00023143"/>
    </source>
</evidence>
<evidence type="ECO:0008006" key="9">
    <source>
        <dbReference type="Google" id="ProtNLM"/>
    </source>
</evidence>
<sequence length="314" mass="35059">MPIRIGLKTQYDRMLNHLNRLTTELSDLQAQAASGIKFDKPSDAPVALVNTLNYRKAIEEIDRYQSSITESRGYLEAIDKAFDGLENIVTRAKELAIQGANDTLNDQDRLALAREVWNLLEEAVAVANSRHNGRYIFAGNRPTGYENGPFSLVKEALPGGEELVKVVYEGGREDLFQGYGPGQEILVGRNGEEAVSKSEIFESLIGLYKTLSNNNQVDPKKENENIQLQLERLDRVLNKLTDQHADVGARLDHLELKENLYADLKVSIQENISRTQDVDLLEVATQIRAKEVAYQSALAATAKVMQLSLVNYLS</sequence>
<keyword evidence="4" id="KW-0175">Coiled coil</keyword>
<comment type="subcellular location">
    <subcellularLocation>
        <location evidence="1">Bacterial flagellum</location>
    </subcellularLocation>
</comment>
<name>A0A177E9E6_9BACT</name>
<dbReference type="Pfam" id="PF00669">
    <property type="entry name" value="Flagellin_N"/>
    <property type="match status" value="1"/>
</dbReference>
<evidence type="ECO:0000259" key="5">
    <source>
        <dbReference type="Pfam" id="PF00669"/>
    </source>
</evidence>
<dbReference type="Proteomes" id="UP000076964">
    <property type="component" value="Unassembled WGS sequence"/>
</dbReference>
<feature type="coiled-coil region" evidence="4">
    <location>
        <begin position="223"/>
        <end position="257"/>
    </location>
</feature>
<dbReference type="PANTHER" id="PTHR42792">
    <property type="entry name" value="FLAGELLIN"/>
    <property type="match status" value="1"/>
</dbReference>
<dbReference type="InterPro" id="IPR013384">
    <property type="entry name" value="Flagell_FlgL"/>
</dbReference>
<accession>A0A177E9E6</accession>
<dbReference type="PANTHER" id="PTHR42792:SF1">
    <property type="entry name" value="FLAGELLAR HOOK-ASSOCIATED PROTEIN 3"/>
    <property type="match status" value="1"/>
</dbReference>
<dbReference type="Pfam" id="PF00700">
    <property type="entry name" value="Flagellin_C"/>
    <property type="match status" value="1"/>
</dbReference>
<dbReference type="GO" id="GO:0071973">
    <property type="term" value="P:bacterial-type flagellum-dependent cell motility"/>
    <property type="evidence" value="ECO:0007669"/>
    <property type="project" value="InterPro"/>
</dbReference>
<dbReference type="Gene3D" id="1.20.1330.10">
    <property type="entry name" value="f41 fragment of flagellin, N-terminal domain"/>
    <property type="match status" value="1"/>
</dbReference>
<dbReference type="GO" id="GO:0005198">
    <property type="term" value="F:structural molecule activity"/>
    <property type="evidence" value="ECO:0007669"/>
    <property type="project" value="InterPro"/>
</dbReference>
<evidence type="ECO:0000313" key="7">
    <source>
        <dbReference type="EMBL" id="OAG28584.1"/>
    </source>
</evidence>
<evidence type="ECO:0000256" key="4">
    <source>
        <dbReference type="SAM" id="Coils"/>
    </source>
</evidence>
<feature type="domain" description="Flagellin N-terminal" evidence="5">
    <location>
        <begin position="13"/>
        <end position="140"/>
    </location>
</feature>
<evidence type="ECO:0000256" key="2">
    <source>
        <dbReference type="ARBA" id="ARBA00005709"/>
    </source>
</evidence>
<protein>
    <recommendedName>
        <fullName evidence="9">Flagellar hook-associated protein 3</fullName>
    </recommendedName>
</protein>
<proteinExistence type="inferred from homology"/>
<keyword evidence="3" id="KW-0975">Bacterial flagellum</keyword>
<dbReference type="GO" id="GO:0009424">
    <property type="term" value="C:bacterial-type flagellum hook"/>
    <property type="evidence" value="ECO:0007669"/>
    <property type="project" value="InterPro"/>
</dbReference>
<keyword evidence="8" id="KW-1185">Reference proteome</keyword>
<dbReference type="RefSeq" id="WP_068540738.1">
    <property type="nucleotide sequence ID" value="NZ_LSFI01000003.1"/>
</dbReference>
<dbReference type="InterPro" id="IPR001029">
    <property type="entry name" value="Flagellin_N"/>
</dbReference>
<dbReference type="AlphaFoldDB" id="A0A177E9E6"/>
<dbReference type="NCBIfam" id="TIGR02550">
    <property type="entry name" value="flagell_flgL"/>
    <property type="match status" value="1"/>
</dbReference>
<gene>
    <name evidence="7" type="ORF">TH606_01100</name>
</gene>
<reference evidence="7 8" key="1">
    <citation type="submission" date="2016-02" db="EMBL/GenBank/DDBJ databases">
        <title>Draft genome sequence of Thermodesulfatator sp. S606.</title>
        <authorList>
            <person name="Lai Q."/>
            <person name="Cao J."/>
            <person name="Dupont S."/>
            <person name="Shao Z."/>
            <person name="Jebbar M."/>
            <person name="Alain K."/>
        </authorList>
    </citation>
    <scope>NUCLEOTIDE SEQUENCE [LARGE SCALE GENOMIC DNA]</scope>
    <source>
        <strain evidence="7 8">S606</strain>
    </source>
</reference>